<protein>
    <submittedName>
        <fullName evidence="2">Uncharacterized protein</fullName>
    </submittedName>
</protein>
<accession>A0ABU1APH1</accession>
<organism evidence="2 3">
    <name type="scientific">Thalassobacterium sedimentorum</name>
    <dbReference type="NCBI Taxonomy" id="3041258"/>
    <lineage>
        <taxon>Bacteria</taxon>
        <taxon>Pseudomonadati</taxon>
        <taxon>Verrucomicrobiota</taxon>
        <taxon>Opitutia</taxon>
        <taxon>Puniceicoccales</taxon>
        <taxon>Coraliomargaritaceae</taxon>
        <taxon>Thalassobacterium</taxon>
    </lineage>
</organism>
<keyword evidence="1" id="KW-0472">Membrane</keyword>
<feature type="transmembrane region" description="Helical" evidence="1">
    <location>
        <begin position="46"/>
        <end position="73"/>
    </location>
</feature>
<dbReference type="Proteomes" id="UP001243717">
    <property type="component" value="Unassembled WGS sequence"/>
</dbReference>
<evidence type="ECO:0000313" key="3">
    <source>
        <dbReference type="Proteomes" id="UP001243717"/>
    </source>
</evidence>
<keyword evidence="1" id="KW-1133">Transmembrane helix</keyword>
<keyword evidence="3" id="KW-1185">Reference proteome</keyword>
<dbReference type="EMBL" id="JARXIC010000029">
    <property type="protein sequence ID" value="MDQ8195651.1"/>
    <property type="molecule type" value="Genomic_DNA"/>
</dbReference>
<evidence type="ECO:0000256" key="1">
    <source>
        <dbReference type="SAM" id="Phobius"/>
    </source>
</evidence>
<sequence>MRKNDLISFGCLVAVSLASSLTTGVFLYCKLFPFDGDPVVSGSEQGAALCALEMCLILFSTILVTATGYYRIFDMKKEIERTKQLLDWRMHLLHLVTFGI</sequence>
<reference evidence="2 3" key="1">
    <citation type="submission" date="2023-04" db="EMBL/GenBank/DDBJ databases">
        <title>A novel bacteria isolated from coastal sediment.</title>
        <authorList>
            <person name="Liu X.-J."/>
            <person name="Du Z.-J."/>
        </authorList>
    </citation>
    <scope>NUCLEOTIDE SEQUENCE [LARGE SCALE GENOMIC DNA]</scope>
    <source>
        <strain evidence="2 3">SDUM461004</strain>
    </source>
</reference>
<feature type="non-terminal residue" evidence="2">
    <location>
        <position position="100"/>
    </location>
</feature>
<name>A0ABU1APH1_9BACT</name>
<gene>
    <name evidence="2" type="ORF">QEH59_14550</name>
</gene>
<keyword evidence="1" id="KW-0812">Transmembrane</keyword>
<proteinExistence type="predicted"/>
<comment type="caution">
    <text evidence="2">The sequence shown here is derived from an EMBL/GenBank/DDBJ whole genome shotgun (WGS) entry which is preliminary data.</text>
</comment>
<evidence type="ECO:0000313" key="2">
    <source>
        <dbReference type="EMBL" id="MDQ8195651.1"/>
    </source>
</evidence>